<feature type="compositionally biased region" description="Basic and acidic residues" evidence="5">
    <location>
        <begin position="1318"/>
        <end position="1331"/>
    </location>
</feature>
<dbReference type="InterPro" id="IPR019786">
    <property type="entry name" value="Zinc_finger_PHD-type_CS"/>
</dbReference>
<dbReference type="CDD" id="cd15571">
    <property type="entry name" value="ePHD"/>
    <property type="match status" value="2"/>
</dbReference>
<feature type="region of interest" description="Disordered" evidence="5">
    <location>
        <begin position="1262"/>
        <end position="1414"/>
    </location>
</feature>
<feature type="region of interest" description="Disordered" evidence="5">
    <location>
        <begin position="256"/>
        <end position="301"/>
    </location>
</feature>
<keyword evidence="9" id="KW-1185">Reference proteome</keyword>
<feature type="compositionally biased region" description="Acidic residues" evidence="5">
    <location>
        <begin position="1363"/>
        <end position="1376"/>
    </location>
</feature>
<sequence>MPVHDGTQPACCVCLEEVDYRGTALLACARCGLNVHVNCYGVSVRSDAAAWLCEPCQELQLSGADGPGARVPPFCALCPVEGGALRRTTQPGVWCHVLCMQWIPELSHSLRGVLDEALDLSCLDPSRESLKCLVCGLRGGCIQCVSGRCARSFHVLCALRAPSDVIFTGYNNDNQQVYHCKTHLGDIATFKYEMVDDSWRRNERLAAVLQRATDAKGKCRVCGNKIPSAHQAKHEAQCMIAWITKDDAKRRQRAIERAGVRPPAIAYTAAKQSTPQPSSAKDGGGTPSKQRRQSGGMRACPQCGEDVRETLMMGHMKNRCRQRRETQGRNKHTGKAVAARQAQETVDLTARKEDQQSLDLSDVLFATWPGQSVGSLLDSTNFWRIVGNNCFNSKLLLKKRMDALCKTLCGANLADIGNFGRVQPSQEAVNCSDVVLFDRDASDGALSVKSVVHRCDFMMRSSRSRCMDDYSSKLVLRIGCNAAATCDGAKERDVHVTFKGASGSTVSCRYGMQIRRPKVEETPRGGDDGVWCRFHHDAVSVLAGAGLEALKTNANGSEDLWLALRSMEERAPVIDLTDTRAKEEPVDELTPELGLLLDKLREQVRQNRYRMRSLCRRAQLRDHYDGVFQRHMTVTEAYYVEFDLWKALSRCLLVGFKEFWRVAPDDSAEQAGESKPQCGDAETETEPVDDGTCVVCFDGQSPESNPIIFCDRCDLAVHQRCYGVQRVPSNEFYCDRCRPDETHDPAAEVYCQLCPLRDGAFKRTIDGKWVHVVCALWCPGVWIGNLQTLSEIQLVMNSAHRTRFADTTAELAQLIEGSKEGAKDTGGALLGPRLETGLLCQYCRVACGRTLQCCHPGCTVSYHPLCGWFEGLPLTVSLSEHGFIYSGGGAGLQFKMLCASHLPEDYSEELRLTQRRRRRRFRIDSFFASRGKRQDVGKDMTSSRAVAHERKPDDDEFGGSDQELCGACFELPSPLVDALSDPAALNKRQVMIRCQYCNTFVHPACCIGEVDEVSELFRSNWICERCTQVRDKPAALECTHCGRASEYMMPCHTDASDASSSGHGSSSSQDQQLSRAPSTHDMATTSSTTNGDKWIHVFCAKMIKARIVRKHHMLIAHVSAAEAESIGKCGICSTKGRNLVACATCQKRFHPTCAARKKYLMCRSKNDCKFFCATHPPPDAAFDEHRQSWITAETLLHLQELRHVLERGRMIVEMARQRDRQKKRLLNLCIMRQMEASLEMISKKRGTGVIKETYEQLTGETWQDVPKRVAPAPPRRGSDKKRPLGRSTSRLSNGAESPNGPELRETSTPRRGSARSPRQQEKALKREHGEDSNDAQTPSKRRRTSRTEETSSRRSSRRSLADAMEDSDDDDDDSTEDAASLNSRRRSSRQKSDRDEAPPRRASPRGQQHAAFDGAELTSQLLEVTSFSDFDDVLPRFCPELLPG</sequence>
<feature type="compositionally biased region" description="Basic and acidic residues" evidence="5">
    <location>
        <begin position="1390"/>
        <end position="1399"/>
    </location>
</feature>
<reference evidence="8" key="1">
    <citation type="submission" date="2021-12" db="EMBL/GenBank/DDBJ databases">
        <title>Prjna785345.</title>
        <authorList>
            <person name="Rujirawat T."/>
            <person name="Krajaejun T."/>
        </authorList>
    </citation>
    <scope>NUCLEOTIDE SEQUENCE</scope>
    <source>
        <strain evidence="8">Pi057C3</strain>
    </source>
</reference>
<evidence type="ECO:0000256" key="4">
    <source>
        <dbReference type="PROSITE-ProRule" id="PRU00146"/>
    </source>
</evidence>
<name>A0AAD5LWN0_PYTIN</name>
<gene>
    <name evidence="8" type="ORF">P43SY_006362</name>
</gene>
<dbReference type="Pfam" id="PF13832">
    <property type="entry name" value="zf-HC5HC2H_2"/>
    <property type="match status" value="3"/>
</dbReference>
<dbReference type="PROSITE" id="PS51805">
    <property type="entry name" value="EPHD"/>
    <property type="match status" value="2"/>
</dbReference>
<dbReference type="GO" id="GO:0008270">
    <property type="term" value="F:zinc ion binding"/>
    <property type="evidence" value="ECO:0007669"/>
    <property type="project" value="UniProtKB-KW"/>
</dbReference>
<feature type="compositionally biased region" description="Low complexity" evidence="5">
    <location>
        <begin position="1056"/>
        <end position="1074"/>
    </location>
</feature>
<dbReference type="Pfam" id="PF13831">
    <property type="entry name" value="PHD_2"/>
    <property type="match status" value="2"/>
</dbReference>
<evidence type="ECO:0000313" key="8">
    <source>
        <dbReference type="EMBL" id="KAJ0395714.1"/>
    </source>
</evidence>
<feature type="compositionally biased region" description="Polar residues" evidence="5">
    <location>
        <begin position="1286"/>
        <end position="1296"/>
    </location>
</feature>
<evidence type="ECO:0008006" key="10">
    <source>
        <dbReference type="Google" id="ProtNLM"/>
    </source>
</evidence>
<feature type="compositionally biased region" description="Polar residues" evidence="5">
    <location>
        <begin position="270"/>
        <end position="279"/>
    </location>
</feature>
<dbReference type="CDD" id="cd15492">
    <property type="entry name" value="PHD_BRPF_JADE_like"/>
    <property type="match status" value="1"/>
</dbReference>
<protein>
    <recommendedName>
        <fullName evidence="10">PHD-type domain-containing protein</fullName>
    </recommendedName>
</protein>
<dbReference type="EMBL" id="JAKCXM010000328">
    <property type="protein sequence ID" value="KAJ0395714.1"/>
    <property type="molecule type" value="Genomic_DNA"/>
</dbReference>
<feature type="domain" description="PHD-type" evidence="6">
    <location>
        <begin position="690"/>
        <end position="740"/>
    </location>
</feature>
<feature type="region of interest" description="Disordered" evidence="5">
    <location>
        <begin position="934"/>
        <end position="958"/>
    </location>
</feature>
<dbReference type="InterPro" id="IPR013083">
    <property type="entry name" value="Znf_RING/FYVE/PHD"/>
</dbReference>
<evidence type="ECO:0000256" key="5">
    <source>
        <dbReference type="SAM" id="MobiDB-lite"/>
    </source>
</evidence>
<comment type="caution">
    <text evidence="8">The sequence shown here is derived from an EMBL/GenBank/DDBJ whole genome shotgun (WGS) entry which is preliminary data.</text>
</comment>
<proteinExistence type="predicted"/>
<dbReference type="PANTHER" id="PTHR13793:SF107">
    <property type="entry name" value="BROMODOMAIN-CONTAINING PROTEIN HOMOLOG"/>
    <property type="match status" value="1"/>
</dbReference>
<keyword evidence="3" id="KW-0862">Zinc</keyword>
<dbReference type="PROSITE" id="PS01359">
    <property type="entry name" value="ZF_PHD_1"/>
    <property type="match status" value="2"/>
</dbReference>
<accession>A0AAD5LWN0</accession>
<evidence type="ECO:0000256" key="2">
    <source>
        <dbReference type="ARBA" id="ARBA00022771"/>
    </source>
</evidence>
<dbReference type="InterPro" id="IPR019787">
    <property type="entry name" value="Znf_PHD-finger"/>
</dbReference>
<dbReference type="SMART" id="SM00249">
    <property type="entry name" value="PHD"/>
    <property type="match status" value="6"/>
</dbReference>
<feature type="compositionally biased region" description="Polar residues" evidence="5">
    <location>
        <begin position="1075"/>
        <end position="1087"/>
    </location>
</feature>
<evidence type="ECO:0000313" key="9">
    <source>
        <dbReference type="Proteomes" id="UP001209570"/>
    </source>
</evidence>
<dbReference type="InterPro" id="IPR011011">
    <property type="entry name" value="Znf_FYVE_PHD"/>
</dbReference>
<dbReference type="Pfam" id="PF13771">
    <property type="entry name" value="zf-HC5HC2H"/>
    <property type="match status" value="1"/>
</dbReference>
<organism evidence="8 9">
    <name type="scientific">Pythium insidiosum</name>
    <name type="common">Pythiosis disease agent</name>
    <dbReference type="NCBI Taxonomy" id="114742"/>
    <lineage>
        <taxon>Eukaryota</taxon>
        <taxon>Sar</taxon>
        <taxon>Stramenopiles</taxon>
        <taxon>Oomycota</taxon>
        <taxon>Peronosporomycetes</taxon>
        <taxon>Pythiales</taxon>
        <taxon>Pythiaceae</taxon>
        <taxon>Pythium</taxon>
    </lineage>
</organism>
<feature type="domain" description="PHD-type" evidence="7">
    <location>
        <begin position="748"/>
        <end position="890"/>
    </location>
</feature>
<dbReference type="InterPro" id="IPR001965">
    <property type="entry name" value="Znf_PHD"/>
</dbReference>
<dbReference type="PROSITE" id="PS50016">
    <property type="entry name" value="ZF_PHD_2"/>
    <property type="match status" value="2"/>
</dbReference>
<dbReference type="InterPro" id="IPR050701">
    <property type="entry name" value="Histone_Mod_Regulator"/>
</dbReference>
<feature type="region of interest" description="Disordered" evidence="5">
    <location>
        <begin position="319"/>
        <end position="343"/>
    </location>
</feature>
<evidence type="ECO:0000256" key="3">
    <source>
        <dbReference type="ARBA" id="ARBA00022833"/>
    </source>
</evidence>
<feature type="domain" description="PHD-type" evidence="6">
    <location>
        <begin position="8"/>
        <end position="59"/>
    </location>
</feature>
<feature type="region of interest" description="Disordered" evidence="5">
    <location>
        <begin position="1054"/>
        <end position="1087"/>
    </location>
</feature>
<feature type="domain" description="PHD-type" evidence="7">
    <location>
        <begin position="72"/>
        <end position="184"/>
    </location>
</feature>
<dbReference type="Proteomes" id="UP001209570">
    <property type="component" value="Unassembled WGS sequence"/>
</dbReference>
<dbReference type="PANTHER" id="PTHR13793">
    <property type="entry name" value="PHD FINGER PROTEINS"/>
    <property type="match status" value="1"/>
</dbReference>
<keyword evidence="2 4" id="KW-0863">Zinc-finger</keyword>
<evidence type="ECO:0000259" key="7">
    <source>
        <dbReference type="PROSITE" id="PS51805"/>
    </source>
</evidence>
<dbReference type="Gene3D" id="3.30.40.10">
    <property type="entry name" value="Zinc/RING finger domain, C3HC4 (zinc finger)"/>
    <property type="match status" value="6"/>
</dbReference>
<dbReference type="SUPFAM" id="SSF57903">
    <property type="entry name" value="FYVE/PHD zinc finger"/>
    <property type="match status" value="3"/>
</dbReference>
<dbReference type="GO" id="GO:0006357">
    <property type="term" value="P:regulation of transcription by RNA polymerase II"/>
    <property type="evidence" value="ECO:0007669"/>
    <property type="project" value="TreeGrafter"/>
</dbReference>
<dbReference type="InterPro" id="IPR034732">
    <property type="entry name" value="EPHD"/>
</dbReference>
<evidence type="ECO:0000256" key="1">
    <source>
        <dbReference type="ARBA" id="ARBA00022723"/>
    </source>
</evidence>
<evidence type="ECO:0000259" key="6">
    <source>
        <dbReference type="PROSITE" id="PS50016"/>
    </source>
</evidence>
<keyword evidence="1" id="KW-0479">Metal-binding</keyword>